<sequence length="102" mass="11945">MFVNHHHHYQQEHFQQSQNLITAYGHPKTVRPPDSLFLEVAQRCASIETQYGNIDVNQIIRSSHTISSHIHELTDHERAQLRKLLASSVKNWFTLCITRLMD</sequence>
<protein>
    <submittedName>
        <fullName evidence="1">Uncharacterized protein</fullName>
    </submittedName>
</protein>
<accession>A0A815N7T8</accession>
<name>A0A815N7T8_ADIRI</name>
<organism evidence="1 2">
    <name type="scientific">Adineta ricciae</name>
    <name type="common">Rotifer</name>
    <dbReference type="NCBI Taxonomy" id="249248"/>
    <lineage>
        <taxon>Eukaryota</taxon>
        <taxon>Metazoa</taxon>
        <taxon>Spiralia</taxon>
        <taxon>Gnathifera</taxon>
        <taxon>Rotifera</taxon>
        <taxon>Eurotatoria</taxon>
        <taxon>Bdelloidea</taxon>
        <taxon>Adinetida</taxon>
        <taxon>Adinetidae</taxon>
        <taxon>Adineta</taxon>
    </lineage>
</organism>
<evidence type="ECO:0000313" key="2">
    <source>
        <dbReference type="Proteomes" id="UP000663828"/>
    </source>
</evidence>
<gene>
    <name evidence="1" type="ORF">XAT740_LOCUS35694</name>
</gene>
<dbReference type="EMBL" id="CAJNOR010003600">
    <property type="protein sequence ID" value="CAF1429571.1"/>
    <property type="molecule type" value="Genomic_DNA"/>
</dbReference>
<proteinExistence type="predicted"/>
<keyword evidence="2" id="KW-1185">Reference proteome</keyword>
<comment type="caution">
    <text evidence="1">The sequence shown here is derived from an EMBL/GenBank/DDBJ whole genome shotgun (WGS) entry which is preliminary data.</text>
</comment>
<dbReference type="AlphaFoldDB" id="A0A815N7T8"/>
<evidence type="ECO:0000313" key="1">
    <source>
        <dbReference type="EMBL" id="CAF1429571.1"/>
    </source>
</evidence>
<reference evidence="1" key="1">
    <citation type="submission" date="2021-02" db="EMBL/GenBank/DDBJ databases">
        <authorList>
            <person name="Nowell W R."/>
        </authorList>
    </citation>
    <scope>NUCLEOTIDE SEQUENCE</scope>
</reference>
<dbReference type="Proteomes" id="UP000663828">
    <property type="component" value="Unassembled WGS sequence"/>
</dbReference>